<dbReference type="RefSeq" id="WP_058580809.1">
    <property type="nucleotide sequence ID" value="NZ_LOPU01000016.1"/>
</dbReference>
<evidence type="ECO:0000313" key="2">
    <source>
        <dbReference type="EMBL" id="KTG11010.1"/>
    </source>
</evidence>
<keyword evidence="1" id="KW-0812">Transmembrane</keyword>
<keyword evidence="3" id="KW-1185">Reference proteome</keyword>
<feature type="transmembrane region" description="Helical" evidence="1">
    <location>
        <begin position="34"/>
        <end position="51"/>
    </location>
</feature>
<protein>
    <submittedName>
        <fullName evidence="2">Uncharacterized protein</fullName>
    </submittedName>
</protein>
<keyword evidence="1" id="KW-0472">Membrane</keyword>
<accession>A0A0W1RC09</accession>
<proteinExistence type="predicted"/>
<evidence type="ECO:0000256" key="1">
    <source>
        <dbReference type="SAM" id="Phobius"/>
    </source>
</evidence>
<reference evidence="2 3" key="1">
    <citation type="submission" date="2015-12" db="EMBL/GenBank/DDBJ databases">
        <title>Haloprofundus marisrubri gen. nov., sp. nov., an extremely halophilic archaeon isolated from the Discovery deep brine-seawater interface in the Red Sea.</title>
        <authorList>
            <person name="Zhang G."/>
            <person name="Stingl U."/>
            <person name="Rashid M."/>
        </authorList>
    </citation>
    <scope>NUCLEOTIDE SEQUENCE [LARGE SCALE GENOMIC DNA]</scope>
    <source>
        <strain evidence="2 3">SB9</strain>
    </source>
</reference>
<comment type="caution">
    <text evidence="2">The sequence shown here is derived from an EMBL/GenBank/DDBJ whole genome shotgun (WGS) entry which is preliminary data.</text>
</comment>
<name>A0A0W1RC09_9EURY</name>
<sequence>MSASGPHRLVLVTAVWATLGTTWLAVVGALTPGFVFAIVLSGFAVAFELTTPSHHRPVWVVRARRALVAQLLLFGLYVPLRLYDLYVGF</sequence>
<dbReference type="EMBL" id="LOPU01000016">
    <property type="protein sequence ID" value="KTG11010.1"/>
    <property type="molecule type" value="Genomic_DNA"/>
</dbReference>
<evidence type="ECO:0000313" key="3">
    <source>
        <dbReference type="Proteomes" id="UP000054387"/>
    </source>
</evidence>
<dbReference type="Proteomes" id="UP000054387">
    <property type="component" value="Unassembled WGS sequence"/>
</dbReference>
<gene>
    <name evidence="2" type="ORF">AUR64_07535</name>
</gene>
<dbReference type="InterPro" id="IPR058357">
    <property type="entry name" value="DUF8044"/>
</dbReference>
<dbReference type="Pfam" id="PF26161">
    <property type="entry name" value="DUF8044"/>
    <property type="match status" value="1"/>
</dbReference>
<dbReference type="AlphaFoldDB" id="A0A0W1RC09"/>
<keyword evidence="1" id="KW-1133">Transmembrane helix</keyword>
<organism evidence="2 3">
    <name type="scientific">Haloprofundus marisrubri</name>
    <dbReference type="NCBI Taxonomy" id="1514971"/>
    <lineage>
        <taxon>Archaea</taxon>
        <taxon>Methanobacteriati</taxon>
        <taxon>Methanobacteriota</taxon>
        <taxon>Stenosarchaea group</taxon>
        <taxon>Halobacteria</taxon>
        <taxon>Halobacteriales</taxon>
        <taxon>Haloferacaceae</taxon>
        <taxon>Haloprofundus</taxon>
    </lineage>
</organism>
<dbReference type="OrthoDB" id="375918at2157"/>
<feature type="transmembrane region" description="Helical" evidence="1">
    <location>
        <begin position="63"/>
        <end position="80"/>
    </location>
</feature>